<name>A0ABU8EWY9_9GAMM</name>
<evidence type="ECO:0000256" key="2">
    <source>
        <dbReference type="ARBA" id="ARBA00022448"/>
    </source>
</evidence>
<feature type="transmembrane region" description="Helical" evidence="10">
    <location>
        <begin position="245"/>
        <end position="265"/>
    </location>
</feature>
<feature type="signal peptide" evidence="11">
    <location>
        <begin position="1"/>
        <end position="18"/>
    </location>
</feature>
<dbReference type="Proteomes" id="UP001382455">
    <property type="component" value="Unassembled WGS sequence"/>
</dbReference>
<feature type="transmembrane region" description="Helical" evidence="10">
    <location>
        <begin position="376"/>
        <end position="397"/>
    </location>
</feature>
<protein>
    <submittedName>
        <fullName evidence="13">MotA/TolQ/ExbB proton channel family protein</fullName>
    </submittedName>
</protein>
<evidence type="ECO:0000256" key="6">
    <source>
        <dbReference type="ARBA" id="ARBA00022989"/>
    </source>
</evidence>
<feature type="transmembrane region" description="Helical" evidence="10">
    <location>
        <begin position="328"/>
        <end position="356"/>
    </location>
</feature>
<keyword evidence="9" id="KW-0175">Coiled coil</keyword>
<sequence>MVRFMILMALFFSAFSYSETSVNQQLLDRIAKSKQQLMAIEKQVNQQSLSYQKRINQALNDVKDLRDKASAIQRVADEQILSVEQLSERVEKWRAQDNYQKLLLQSYFEQNGTPLGQFTNANGEVVISESVFNTLQSQLVDALVPRWQPSKVVDENGEIEHFNVLKMGPIALAYNQERASGGLIEKHVNQAIPSLVKGVYSEGEVAQLAQLNSTGLGTVMFDPTLGNAAKLQNKQQGILEHIKKGGVWALPILFFGALSLVVALIKAVQLLKLPSVKADLTARLSSAKDLRGAELTLVEIAKNYPVSSQRDDQLVAFLMKYRYQVENYLGVVATSAAIAPLLGLLGTVSGMINTFMMMNTFGTGDAATVSGGISEALVTTELGLIVAIPSLILSALLSRKAKSHNAKLEANAIQLSKYEF</sequence>
<keyword evidence="7 10" id="KW-0472">Membrane</keyword>
<evidence type="ECO:0000256" key="5">
    <source>
        <dbReference type="ARBA" id="ARBA00022927"/>
    </source>
</evidence>
<evidence type="ECO:0000259" key="12">
    <source>
        <dbReference type="Pfam" id="PF01618"/>
    </source>
</evidence>
<keyword evidence="4 10" id="KW-0812">Transmembrane</keyword>
<keyword evidence="14" id="KW-1185">Reference proteome</keyword>
<keyword evidence="5 8" id="KW-0653">Protein transport</keyword>
<dbReference type="InterPro" id="IPR050790">
    <property type="entry name" value="ExbB/TolQ_transport"/>
</dbReference>
<organism evidence="13 14">
    <name type="scientific">Pseudoalteromonas spongiae</name>
    <dbReference type="NCBI Taxonomy" id="298657"/>
    <lineage>
        <taxon>Bacteria</taxon>
        <taxon>Pseudomonadati</taxon>
        <taxon>Pseudomonadota</taxon>
        <taxon>Gammaproteobacteria</taxon>
        <taxon>Alteromonadales</taxon>
        <taxon>Pseudoalteromonadaceae</taxon>
        <taxon>Pseudoalteromonas</taxon>
    </lineage>
</organism>
<proteinExistence type="inferred from homology"/>
<dbReference type="Pfam" id="PF01618">
    <property type="entry name" value="MotA_ExbB"/>
    <property type="match status" value="1"/>
</dbReference>
<comment type="similarity">
    <text evidence="8">Belongs to the exbB/tolQ family.</text>
</comment>
<dbReference type="EMBL" id="JBAWKS010000002">
    <property type="protein sequence ID" value="MEI4551406.1"/>
    <property type="molecule type" value="Genomic_DNA"/>
</dbReference>
<dbReference type="PANTHER" id="PTHR30625">
    <property type="entry name" value="PROTEIN TOLQ"/>
    <property type="match status" value="1"/>
</dbReference>
<evidence type="ECO:0000256" key="10">
    <source>
        <dbReference type="SAM" id="Phobius"/>
    </source>
</evidence>
<gene>
    <name evidence="13" type="ORF">WAE96_17150</name>
</gene>
<comment type="caution">
    <text evidence="13">The sequence shown here is derived from an EMBL/GenBank/DDBJ whole genome shotgun (WGS) entry which is preliminary data.</text>
</comment>
<keyword evidence="6 10" id="KW-1133">Transmembrane helix</keyword>
<keyword evidence="11" id="KW-0732">Signal</keyword>
<evidence type="ECO:0000256" key="1">
    <source>
        <dbReference type="ARBA" id="ARBA00004651"/>
    </source>
</evidence>
<dbReference type="InterPro" id="IPR002898">
    <property type="entry name" value="MotA_ExbB_proton_chnl"/>
</dbReference>
<evidence type="ECO:0000256" key="9">
    <source>
        <dbReference type="SAM" id="Coils"/>
    </source>
</evidence>
<feature type="domain" description="MotA/TolQ/ExbB proton channel" evidence="12">
    <location>
        <begin position="319"/>
        <end position="409"/>
    </location>
</feature>
<keyword evidence="2 8" id="KW-0813">Transport</keyword>
<evidence type="ECO:0000256" key="4">
    <source>
        <dbReference type="ARBA" id="ARBA00022692"/>
    </source>
</evidence>
<accession>A0ABU8EWY9</accession>
<feature type="chain" id="PRO_5046316743" evidence="11">
    <location>
        <begin position="19"/>
        <end position="420"/>
    </location>
</feature>
<dbReference type="RefSeq" id="WP_336437071.1">
    <property type="nucleotide sequence ID" value="NZ_JBAWKS010000002.1"/>
</dbReference>
<keyword evidence="3" id="KW-1003">Cell membrane</keyword>
<evidence type="ECO:0000313" key="13">
    <source>
        <dbReference type="EMBL" id="MEI4551406.1"/>
    </source>
</evidence>
<comment type="subcellular location">
    <subcellularLocation>
        <location evidence="1">Cell membrane</location>
        <topology evidence="1">Multi-pass membrane protein</topology>
    </subcellularLocation>
    <subcellularLocation>
        <location evidence="8">Membrane</location>
        <topology evidence="8">Multi-pass membrane protein</topology>
    </subcellularLocation>
</comment>
<evidence type="ECO:0000256" key="7">
    <source>
        <dbReference type="ARBA" id="ARBA00023136"/>
    </source>
</evidence>
<evidence type="ECO:0000256" key="8">
    <source>
        <dbReference type="RuleBase" id="RU004057"/>
    </source>
</evidence>
<evidence type="ECO:0000256" key="3">
    <source>
        <dbReference type="ARBA" id="ARBA00022475"/>
    </source>
</evidence>
<feature type="coiled-coil region" evidence="9">
    <location>
        <begin position="23"/>
        <end position="96"/>
    </location>
</feature>
<evidence type="ECO:0000313" key="14">
    <source>
        <dbReference type="Proteomes" id="UP001382455"/>
    </source>
</evidence>
<dbReference type="PANTHER" id="PTHR30625:SF15">
    <property type="entry name" value="BIOPOLYMER TRANSPORT PROTEIN EXBB"/>
    <property type="match status" value="1"/>
</dbReference>
<reference evidence="13 14" key="1">
    <citation type="submission" date="2023-12" db="EMBL/GenBank/DDBJ databases">
        <title>Friends and Foes: Symbiotic and Algicidal bacterial influence on Karenia brevis blooms.</title>
        <authorList>
            <person name="Fei C."/>
            <person name="Mohamed A.R."/>
            <person name="Booker A."/>
            <person name="Arshad M."/>
            <person name="Klass S."/>
            <person name="Ahn S."/>
            <person name="Gilbert P.M."/>
            <person name="Heil C.A."/>
            <person name="Martinez J.M."/>
            <person name="Amin S.A."/>
        </authorList>
    </citation>
    <scope>NUCLEOTIDE SEQUENCE [LARGE SCALE GENOMIC DNA]</scope>
    <source>
        <strain evidence="13 14">CE15</strain>
    </source>
</reference>
<evidence type="ECO:0000256" key="11">
    <source>
        <dbReference type="SAM" id="SignalP"/>
    </source>
</evidence>